<dbReference type="GO" id="GO:0031011">
    <property type="term" value="C:Ino80 complex"/>
    <property type="evidence" value="ECO:0007669"/>
    <property type="project" value="InterPro"/>
</dbReference>
<dbReference type="InterPro" id="IPR006880">
    <property type="entry name" value="INO80B_C"/>
</dbReference>
<feature type="compositionally biased region" description="Acidic residues" evidence="2">
    <location>
        <begin position="162"/>
        <end position="204"/>
    </location>
</feature>
<evidence type="ECO:0000259" key="3">
    <source>
        <dbReference type="SMART" id="SM01406"/>
    </source>
</evidence>
<comment type="caution">
    <text evidence="4">The sequence shown here is derived from an EMBL/GenBank/DDBJ whole genome shotgun (WGS) entry which is preliminary data.</text>
</comment>
<dbReference type="PANTHER" id="PTHR21561:SF12">
    <property type="entry name" value="INO80 COMPLEX SUBUNIT B"/>
    <property type="match status" value="1"/>
</dbReference>
<dbReference type="Proteomes" id="UP001174997">
    <property type="component" value="Unassembled WGS sequence"/>
</dbReference>
<sequence length="463" mass="50448">MSSRPRRSAAQRATVKITDLADRDNKDNDRTMSSRSSNRRSGNGIASVSRGPGSSPTGPADADQHIHLTVKTSSSKLRQAISGTSSNNNNTKRKATTSTPTTRPGSSGGKRTRGGRANYVVESSEDDDDDDEEDEDEEEEEPKQEIEVKGNSNRSGVRNHLEDDDDEDDEEEEEEEEDEDEDMDDGDDMDIDAEGEEDDDEDVDMSIAPPPPAIKVTKPQKGVAVSSSKAKTTPIKAKPAVHYADDDDDEELSELESEPEDITMGIEEEDAEGEDEDIDAEGEEEIVVDDEDAEGEEDDDLDSDLGSRGGTPDLSKLTARQRAKLGEASHEYLKLSDEVQAKKVFTAEELSMRRAEMARRRRNLSEKRNEEVKMETINKLLKKQAPKTTRKNALLAAGGYDTPDGTAEAAPRADPMFVRWVNNKDGSKVSVPDEMLAGPAGRVFVKGGLGGGLASGKMVEEVS</sequence>
<dbReference type="GO" id="GO:0006338">
    <property type="term" value="P:chromatin remodeling"/>
    <property type="evidence" value="ECO:0007669"/>
    <property type="project" value="InterPro"/>
</dbReference>
<feature type="compositionally biased region" description="Basic and acidic residues" evidence="2">
    <location>
        <begin position="19"/>
        <end position="32"/>
    </location>
</feature>
<dbReference type="PANTHER" id="PTHR21561">
    <property type="entry name" value="INO80 COMPLEX SUBUNIT B"/>
    <property type="match status" value="1"/>
</dbReference>
<protein>
    <submittedName>
        <fullName evidence="4">PAPA-1-like conserved region-domain-containing protein</fullName>
    </submittedName>
</protein>
<evidence type="ECO:0000256" key="2">
    <source>
        <dbReference type="SAM" id="MobiDB-lite"/>
    </source>
</evidence>
<accession>A0AA39ZLR1</accession>
<organism evidence="4 5">
    <name type="scientific">Cercophora samala</name>
    <dbReference type="NCBI Taxonomy" id="330535"/>
    <lineage>
        <taxon>Eukaryota</taxon>
        <taxon>Fungi</taxon>
        <taxon>Dikarya</taxon>
        <taxon>Ascomycota</taxon>
        <taxon>Pezizomycotina</taxon>
        <taxon>Sordariomycetes</taxon>
        <taxon>Sordariomycetidae</taxon>
        <taxon>Sordariales</taxon>
        <taxon>Lasiosphaeriaceae</taxon>
        <taxon>Cercophora</taxon>
    </lineage>
</organism>
<feature type="region of interest" description="Disordered" evidence="2">
    <location>
        <begin position="1"/>
        <end position="322"/>
    </location>
</feature>
<keyword evidence="1" id="KW-0175">Coiled coil</keyword>
<feature type="compositionally biased region" description="Acidic residues" evidence="2">
    <location>
        <begin position="245"/>
        <end position="303"/>
    </location>
</feature>
<keyword evidence="5" id="KW-1185">Reference proteome</keyword>
<dbReference type="Pfam" id="PF04795">
    <property type="entry name" value="PAPA-1"/>
    <property type="match status" value="1"/>
</dbReference>
<gene>
    <name evidence="4" type="ORF">QBC41DRAFT_311466</name>
</gene>
<evidence type="ECO:0000256" key="1">
    <source>
        <dbReference type="SAM" id="Coils"/>
    </source>
</evidence>
<feature type="compositionally biased region" description="Polar residues" evidence="2">
    <location>
        <begin position="70"/>
        <end position="90"/>
    </location>
</feature>
<feature type="compositionally biased region" description="Acidic residues" evidence="2">
    <location>
        <begin position="123"/>
        <end position="142"/>
    </location>
</feature>
<dbReference type="InterPro" id="IPR029523">
    <property type="entry name" value="INO80B/Ies2"/>
</dbReference>
<dbReference type="AlphaFoldDB" id="A0AA39ZLR1"/>
<evidence type="ECO:0000313" key="4">
    <source>
        <dbReference type="EMBL" id="KAK0673417.1"/>
    </source>
</evidence>
<feature type="domain" description="INO80 complex subunit B-like conserved region" evidence="3">
    <location>
        <begin position="349"/>
        <end position="435"/>
    </location>
</feature>
<feature type="coiled-coil region" evidence="1">
    <location>
        <begin position="347"/>
        <end position="375"/>
    </location>
</feature>
<proteinExistence type="predicted"/>
<feature type="compositionally biased region" description="Low complexity" evidence="2">
    <location>
        <begin position="226"/>
        <end position="240"/>
    </location>
</feature>
<reference evidence="4" key="1">
    <citation type="submission" date="2023-06" db="EMBL/GenBank/DDBJ databases">
        <title>Genome-scale phylogeny and comparative genomics of the fungal order Sordariales.</title>
        <authorList>
            <consortium name="Lawrence Berkeley National Laboratory"/>
            <person name="Hensen N."/>
            <person name="Bonometti L."/>
            <person name="Westerberg I."/>
            <person name="Brannstrom I.O."/>
            <person name="Guillou S."/>
            <person name="Cros-Aarteil S."/>
            <person name="Calhoun S."/>
            <person name="Haridas S."/>
            <person name="Kuo A."/>
            <person name="Mondo S."/>
            <person name="Pangilinan J."/>
            <person name="Riley R."/>
            <person name="Labutti K."/>
            <person name="Andreopoulos B."/>
            <person name="Lipzen A."/>
            <person name="Chen C."/>
            <person name="Yanf M."/>
            <person name="Daum C."/>
            <person name="Ng V."/>
            <person name="Clum A."/>
            <person name="Steindorff A."/>
            <person name="Ohm R."/>
            <person name="Martin F."/>
            <person name="Silar P."/>
            <person name="Natvig D."/>
            <person name="Lalanne C."/>
            <person name="Gautier V."/>
            <person name="Ament-Velasquez S.L."/>
            <person name="Kruys A."/>
            <person name="Hutchinson M.I."/>
            <person name="Powell A.J."/>
            <person name="Barry K."/>
            <person name="Miller A.N."/>
            <person name="Grigoriev I.V."/>
            <person name="Debuchy R."/>
            <person name="Gladieux P."/>
            <person name="Thoren M.H."/>
            <person name="Johannesson H."/>
        </authorList>
    </citation>
    <scope>NUCLEOTIDE SEQUENCE</scope>
    <source>
        <strain evidence="4">CBS 307.81</strain>
    </source>
</reference>
<dbReference type="SMART" id="SM01406">
    <property type="entry name" value="PAPA-1"/>
    <property type="match status" value="1"/>
</dbReference>
<dbReference type="EMBL" id="JAULSY010000006">
    <property type="protein sequence ID" value="KAK0673417.1"/>
    <property type="molecule type" value="Genomic_DNA"/>
</dbReference>
<feature type="compositionally biased region" description="Low complexity" evidence="2">
    <location>
        <begin position="96"/>
        <end position="105"/>
    </location>
</feature>
<name>A0AA39ZLR1_9PEZI</name>
<feature type="compositionally biased region" description="Low complexity" evidence="2">
    <location>
        <begin position="33"/>
        <end position="44"/>
    </location>
</feature>
<evidence type="ECO:0000313" key="5">
    <source>
        <dbReference type="Proteomes" id="UP001174997"/>
    </source>
</evidence>